<dbReference type="SUPFAM" id="SSF53448">
    <property type="entry name" value="Nucleotide-diphospho-sugar transferases"/>
    <property type="match status" value="1"/>
</dbReference>
<sequence>MLQMRRPLYGNYTALRKQSRNLMKHSMTVQKFIIGCGALLILSTLIIAYQLNSCGPCPDCPAKSVPQGAARPPIYISRAPPVKVPLKDSNERIIRDGVEKELDEANWGPHKMALIVPFRNRFDELLEFVPHMHNFLNAQRVRHQIFVINQVDTYRFNRASLINIGFLESSYDCDYICMHDVDLLPVNPDLNYSYPQSGPFHMAAPELHPRYHYKTFVGGILLLNKEHFRLVNGMSNKYWGWGLEDDEFYVRLKQAHLQVSRPVGIKTNHLDTFKHIHDRVKRPRDGRRYGNQKKASRKRDYITGLNTVQYKLVSSQLMHIDHCPATVINVELECDLNETPWCKEPESPSRRQHPSGQIVAPLGNHR</sequence>
<evidence type="ECO:0000256" key="13">
    <source>
        <dbReference type="ARBA" id="ARBA00023180"/>
    </source>
</evidence>
<evidence type="ECO:0000256" key="3">
    <source>
        <dbReference type="ARBA" id="ARBA00004922"/>
    </source>
</evidence>
<keyword evidence="21" id="KW-1185">Reference proteome</keyword>
<organism evidence="20 21">
    <name type="scientific">Ridgeia piscesae</name>
    <name type="common">Tubeworm</name>
    <dbReference type="NCBI Taxonomy" id="27915"/>
    <lineage>
        <taxon>Eukaryota</taxon>
        <taxon>Metazoa</taxon>
        <taxon>Spiralia</taxon>
        <taxon>Lophotrochozoa</taxon>
        <taxon>Annelida</taxon>
        <taxon>Polychaeta</taxon>
        <taxon>Sedentaria</taxon>
        <taxon>Canalipalpata</taxon>
        <taxon>Sabellida</taxon>
        <taxon>Siboglinidae</taxon>
        <taxon>Ridgeia</taxon>
    </lineage>
</organism>
<protein>
    <recommendedName>
        <fullName evidence="16">Beta-1,4-galactosyltransferase</fullName>
        <ecNumber evidence="16">2.4.1.-</ecNumber>
    </recommendedName>
</protein>
<feature type="domain" description="Galactosyltransferase N-terminal" evidence="19">
    <location>
        <begin position="108"/>
        <end position="192"/>
    </location>
</feature>
<evidence type="ECO:0000259" key="18">
    <source>
        <dbReference type="Pfam" id="PF02709"/>
    </source>
</evidence>
<proteinExistence type="inferred from homology"/>
<comment type="function">
    <text evidence="16">Catalyses the transfer of galactose onto proteins or lipids.</text>
</comment>
<dbReference type="Gene3D" id="3.90.550.10">
    <property type="entry name" value="Spore Coat Polysaccharide Biosynthesis Protein SpsA, Chain A"/>
    <property type="match status" value="1"/>
</dbReference>
<comment type="catalytic activity">
    <reaction evidence="15">
        <text>3-O-(beta-D-xylosyl)-L-seryl-[protein] + UDP-alpha-D-galactose = 3-O-(beta-D-galactosyl-(1-&gt;4)-beta-D-xylosyl)-L-seryl-[protein] + UDP + H(+)</text>
        <dbReference type="Rhea" id="RHEA:15297"/>
        <dbReference type="Rhea" id="RHEA-COMP:12567"/>
        <dbReference type="Rhea" id="RHEA-COMP:12570"/>
        <dbReference type="ChEBI" id="CHEBI:15378"/>
        <dbReference type="ChEBI" id="CHEBI:58223"/>
        <dbReference type="ChEBI" id="CHEBI:66914"/>
        <dbReference type="ChEBI" id="CHEBI:132085"/>
        <dbReference type="ChEBI" id="CHEBI:132088"/>
        <dbReference type="EC" id="2.4.1.133"/>
    </reaction>
</comment>
<keyword evidence="7" id="KW-0812">Transmembrane</keyword>
<comment type="similarity">
    <text evidence="4 16">Belongs to the glycosyltransferase 7 family.</text>
</comment>
<evidence type="ECO:0000256" key="12">
    <source>
        <dbReference type="ARBA" id="ARBA00023136"/>
    </source>
</evidence>
<accession>A0AAD9P8S9</accession>
<reference evidence="20" key="1">
    <citation type="journal article" date="2023" name="Mol. Biol. Evol.">
        <title>Third-Generation Sequencing Reveals the Adaptive Role of the Epigenome in Three Deep-Sea Polychaetes.</title>
        <authorList>
            <person name="Perez M."/>
            <person name="Aroh O."/>
            <person name="Sun Y."/>
            <person name="Lan Y."/>
            <person name="Juniper S.K."/>
            <person name="Young C.R."/>
            <person name="Angers B."/>
            <person name="Qian P.Y."/>
        </authorList>
    </citation>
    <scope>NUCLEOTIDE SEQUENCE</scope>
    <source>
        <strain evidence="20">R07B-5</strain>
    </source>
</reference>
<comment type="cofactor">
    <cofactor evidence="1">
        <name>Mn(2+)</name>
        <dbReference type="ChEBI" id="CHEBI:29035"/>
    </cofactor>
</comment>
<dbReference type="PRINTS" id="PR02050">
    <property type="entry name" value="B14GALTRFASE"/>
</dbReference>
<dbReference type="InterPro" id="IPR027995">
    <property type="entry name" value="Galactosyl_T_N"/>
</dbReference>
<dbReference type="GO" id="GO:0005975">
    <property type="term" value="P:carbohydrate metabolic process"/>
    <property type="evidence" value="ECO:0007669"/>
    <property type="project" value="InterPro"/>
</dbReference>
<dbReference type="PANTHER" id="PTHR19300:SF30">
    <property type="entry name" value="BETA-1,4-GALACTOSYLTRANSFERASE 7"/>
    <property type="match status" value="1"/>
</dbReference>
<evidence type="ECO:0000256" key="7">
    <source>
        <dbReference type="ARBA" id="ARBA00022692"/>
    </source>
</evidence>
<evidence type="ECO:0000256" key="11">
    <source>
        <dbReference type="ARBA" id="ARBA00023034"/>
    </source>
</evidence>
<evidence type="ECO:0000256" key="8">
    <source>
        <dbReference type="ARBA" id="ARBA00022723"/>
    </source>
</evidence>
<keyword evidence="5 16" id="KW-0328">Glycosyltransferase</keyword>
<keyword evidence="14" id="KW-0464">Manganese</keyword>
<dbReference type="GO" id="GO:0030166">
    <property type="term" value="P:proteoglycan biosynthetic process"/>
    <property type="evidence" value="ECO:0007669"/>
    <property type="project" value="TreeGrafter"/>
</dbReference>
<feature type="region of interest" description="Disordered" evidence="17">
    <location>
        <begin position="342"/>
        <end position="366"/>
    </location>
</feature>
<dbReference type="InterPro" id="IPR029044">
    <property type="entry name" value="Nucleotide-diphossugar_trans"/>
</dbReference>
<evidence type="ECO:0000256" key="10">
    <source>
        <dbReference type="ARBA" id="ARBA00022989"/>
    </source>
</evidence>
<evidence type="ECO:0000256" key="17">
    <source>
        <dbReference type="SAM" id="MobiDB-lite"/>
    </source>
</evidence>
<comment type="caution">
    <text evidence="20">The sequence shown here is derived from an EMBL/GenBank/DDBJ whole genome shotgun (WGS) entry which is preliminary data.</text>
</comment>
<evidence type="ECO:0000256" key="1">
    <source>
        <dbReference type="ARBA" id="ARBA00001936"/>
    </source>
</evidence>
<keyword evidence="11" id="KW-0333">Golgi apparatus</keyword>
<evidence type="ECO:0000256" key="5">
    <source>
        <dbReference type="ARBA" id="ARBA00022676"/>
    </source>
</evidence>
<keyword evidence="13 16" id="KW-0325">Glycoprotein</keyword>
<evidence type="ECO:0000313" key="20">
    <source>
        <dbReference type="EMBL" id="KAK2190304.1"/>
    </source>
</evidence>
<dbReference type="FunFam" id="3.90.550.10:FF:000062">
    <property type="entry name" value="beta-1,4-galactosyltransferase 7 isoform X1"/>
    <property type="match status" value="1"/>
</dbReference>
<keyword evidence="9 16" id="KW-0735">Signal-anchor</keyword>
<dbReference type="PANTHER" id="PTHR19300">
    <property type="entry name" value="BETA-1,4-GALACTOSYLTRANSFERASE"/>
    <property type="match status" value="1"/>
</dbReference>
<comment type="subcellular location">
    <subcellularLocation>
        <location evidence="2">Golgi apparatus membrane</location>
        <topology evidence="2">Single-pass type II membrane protein</topology>
    </subcellularLocation>
</comment>
<evidence type="ECO:0000256" key="14">
    <source>
        <dbReference type="ARBA" id="ARBA00023211"/>
    </source>
</evidence>
<feature type="domain" description="Galactosyltransferase C-terminal" evidence="18">
    <location>
        <begin position="199"/>
        <end position="275"/>
    </location>
</feature>
<keyword evidence="8" id="KW-0479">Metal-binding</keyword>
<keyword evidence="6 16" id="KW-0808">Transferase</keyword>
<dbReference type="EMBL" id="JAODUO010000084">
    <property type="protein sequence ID" value="KAK2190304.1"/>
    <property type="molecule type" value="Genomic_DNA"/>
</dbReference>
<dbReference type="Pfam" id="PF13733">
    <property type="entry name" value="Glyco_transf_7N"/>
    <property type="match status" value="1"/>
</dbReference>
<keyword evidence="12" id="KW-0472">Membrane</keyword>
<evidence type="ECO:0000256" key="2">
    <source>
        <dbReference type="ARBA" id="ARBA00004323"/>
    </source>
</evidence>
<comment type="pathway">
    <text evidence="3 16">Protein modification; protein glycosylation.</text>
</comment>
<dbReference type="Proteomes" id="UP001209878">
    <property type="component" value="Unassembled WGS sequence"/>
</dbReference>
<dbReference type="GO" id="GO:0046525">
    <property type="term" value="F:xylosylprotein 4-beta-galactosyltransferase activity"/>
    <property type="evidence" value="ECO:0007669"/>
    <property type="project" value="UniProtKB-EC"/>
</dbReference>
<dbReference type="Pfam" id="PF02709">
    <property type="entry name" value="Glyco_transf_7C"/>
    <property type="match status" value="1"/>
</dbReference>
<evidence type="ECO:0000256" key="9">
    <source>
        <dbReference type="ARBA" id="ARBA00022968"/>
    </source>
</evidence>
<dbReference type="GO" id="GO:0046872">
    <property type="term" value="F:metal ion binding"/>
    <property type="evidence" value="ECO:0007669"/>
    <property type="project" value="UniProtKB-KW"/>
</dbReference>
<keyword evidence="10" id="KW-1133">Transmembrane helix</keyword>
<evidence type="ECO:0000259" key="19">
    <source>
        <dbReference type="Pfam" id="PF13733"/>
    </source>
</evidence>
<evidence type="ECO:0000256" key="4">
    <source>
        <dbReference type="ARBA" id="ARBA00005735"/>
    </source>
</evidence>
<evidence type="ECO:0000256" key="16">
    <source>
        <dbReference type="RuleBase" id="RU368121"/>
    </source>
</evidence>
<evidence type="ECO:0000256" key="6">
    <source>
        <dbReference type="ARBA" id="ARBA00022679"/>
    </source>
</evidence>
<dbReference type="CDD" id="cd00899">
    <property type="entry name" value="b4GalT"/>
    <property type="match status" value="1"/>
</dbReference>
<dbReference type="GO" id="GO:0000139">
    <property type="term" value="C:Golgi membrane"/>
    <property type="evidence" value="ECO:0007669"/>
    <property type="project" value="UniProtKB-SubCell"/>
</dbReference>
<evidence type="ECO:0000313" key="21">
    <source>
        <dbReference type="Proteomes" id="UP001209878"/>
    </source>
</evidence>
<dbReference type="InterPro" id="IPR003859">
    <property type="entry name" value="Galactosyl_T"/>
</dbReference>
<evidence type="ECO:0000256" key="15">
    <source>
        <dbReference type="ARBA" id="ARBA00051458"/>
    </source>
</evidence>
<dbReference type="AlphaFoldDB" id="A0AAD9P8S9"/>
<name>A0AAD9P8S9_RIDPI</name>
<dbReference type="InterPro" id="IPR027791">
    <property type="entry name" value="Galactosyl_T_C"/>
</dbReference>
<gene>
    <name evidence="20" type="ORF">NP493_79g06011</name>
</gene>
<dbReference type="EC" id="2.4.1.-" evidence="16"/>